<dbReference type="PANTHER" id="PTHR23274">
    <property type="entry name" value="DNA HELICASE-RELATED"/>
    <property type="match status" value="1"/>
</dbReference>
<sequence>MEEETTGQLIASTTLSSNYFTHGNQVKRIYLKENVRTKSDEKEFAQFLLQIGNGEKNLNIKEGLCNGTRMIYIETIESLDKMKKLLKCKSLDGTKTFLIPQILHNPVDLKIPIPFTKYQYPVRLGYCITINKSQGQTLDNIGLFVDDVGIFSHGQLYVAMSRAKSSSSIKVKWNYTQSPNKK</sequence>
<accession>A0A0K0E4L3</accession>
<proteinExistence type="predicted"/>
<dbReference type="InterPro" id="IPR027417">
    <property type="entry name" value="P-loop_NTPase"/>
</dbReference>
<dbReference type="CDD" id="cd18809">
    <property type="entry name" value="SF1_C_RecD"/>
    <property type="match status" value="1"/>
</dbReference>
<organism evidence="1">
    <name type="scientific">Strongyloides stercoralis</name>
    <name type="common">Threadworm</name>
    <dbReference type="NCBI Taxonomy" id="6248"/>
    <lineage>
        <taxon>Eukaryota</taxon>
        <taxon>Metazoa</taxon>
        <taxon>Ecdysozoa</taxon>
        <taxon>Nematoda</taxon>
        <taxon>Chromadorea</taxon>
        <taxon>Rhabditida</taxon>
        <taxon>Tylenchina</taxon>
        <taxon>Panagrolaimomorpha</taxon>
        <taxon>Strongyloidoidea</taxon>
        <taxon>Strongyloididae</taxon>
        <taxon>Strongyloides</taxon>
    </lineage>
</organism>
<name>A0A0K0E4L3_STRER</name>
<evidence type="ECO:0000313" key="1">
    <source>
        <dbReference type="WBParaSite" id="SSTP_0000443200.1"/>
    </source>
</evidence>
<dbReference type="AlphaFoldDB" id="A0A0K0E4L3"/>
<reference evidence="1" key="1">
    <citation type="submission" date="2015-08" db="UniProtKB">
        <authorList>
            <consortium name="WormBaseParasite"/>
        </authorList>
    </citation>
    <scope>IDENTIFICATION</scope>
</reference>
<dbReference type="STRING" id="6248.A0A0K0E4L3"/>
<dbReference type="GO" id="GO:0005657">
    <property type="term" value="C:replication fork"/>
    <property type="evidence" value="ECO:0007669"/>
    <property type="project" value="TreeGrafter"/>
</dbReference>
<dbReference type="Gene3D" id="3.40.50.300">
    <property type="entry name" value="P-loop containing nucleotide triphosphate hydrolases"/>
    <property type="match status" value="1"/>
</dbReference>
<dbReference type="GO" id="GO:0006260">
    <property type="term" value="P:DNA replication"/>
    <property type="evidence" value="ECO:0007669"/>
    <property type="project" value="TreeGrafter"/>
</dbReference>
<dbReference type="WBParaSite" id="SSTP_0000443200.1">
    <property type="protein sequence ID" value="SSTP_0000443200.1"/>
    <property type="gene ID" value="SSTP_0000443200"/>
</dbReference>
<dbReference type="PANTHER" id="PTHR23274:SF51">
    <property type="entry name" value="OS03G0423850 PROTEIN"/>
    <property type="match status" value="1"/>
</dbReference>
<protein>
    <submittedName>
        <fullName evidence="1">ATP-dependent DNA helicase</fullName>
    </submittedName>
</protein>
<dbReference type="SUPFAM" id="SSF52540">
    <property type="entry name" value="P-loop containing nucleoside triphosphate hydrolases"/>
    <property type="match status" value="1"/>
</dbReference>